<evidence type="ECO:0000256" key="1">
    <source>
        <dbReference type="SAM" id="Coils"/>
    </source>
</evidence>
<evidence type="ECO:0000259" key="2">
    <source>
        <dbReference type="Pfam" id="PF01548"/>
    </source>
</evidence>
<protein>
    <recommendedName>
        <fullName evidence="6">IS110 family transposase</fullName>
    </recommendedName>
</protein>
<dbReference type="GO" id="GO:0003677">
    <property type="term" value="F:DNA binding"/>
    <property type="evidence" value="ECO:0007669"/>
    <property type="project" value="InterPro"/>
</dbReference>
<name>A0AAW3I258_9BURK</name>
<dbReference type="InterPro" id="IPR047650">
    <property type="entry name" value="Transpos_IS110"/>
</dbReference>
<dbReference type="InterPro" id="IPR003346">
    <property type="entry name" value="Transposase_20"/>
</dbReference>
<dbReference type="PANTHER" id="PTHR33055">
    <property type="entry name" value="TRANSPOSASE FOR INSERTION SEQUENCE ELEMENT IS1111A"/>
    <property type="match status" value="1"/>
</dbReference>
<evidence type="ECO:0000313" key="4">
    <source>
        <dbReference type="EMBL" id="KNE25907.1"/>
    </source>
</evidence>
<sequence>MQTSQSFFGVDVGKSEVVVAMHGAAKPLTRAVKNSTTGLEKWLQTLPRGSVLAMESTGGYERLLADLAYERGLRVYVLNPKALHHYAKSQAQRGKADRLDAVMIARYVALEHERLHRYEPCPEHIERLSQIQRLRKVAVTTRTRLRLSSDRHKHVGSQAQVQQALDALTQLADALEREMLDQIAAEPALADDFNLITSITGVGKLTGAALVTAFARIPFASSDAVVAYAGLDPRPKESGAYKGLRKLSKQGDAALRSLAYNAASSASRTAAFKPLYTALRIKGWASTQALNIIARKLLRIAFGVWKSRKPFDVNLFMASQACAKP</sequence>
<evidence type="ECO:0000313" key="5">
    <source>
        <dbReference type="Proteomes" id="UP000037511"/>
    </source>
</evidence>
<dbReference type="Proteomes" id="UP000037511">
    <property type="component" value="Unassembled WGS sequence"/>
</dbReference>
<dbReference type="RefSeq" id="WP_050448683.1">
    <property type="nucleotide sequence ID" value="NZ_LGVG01000029.1"/>
</dbReference>
<dbReference type="PANTHER" id="PTHR33055:SF3">
    <property type="entry name" value="PUTATIVE TRANSPOSASE FOR IS117-RELATED"/>
    <property type="match status" value="1"/>
</dbReference>
<dbReference type="Pfam" id="PF01548">
    <property type="entry name" value="DEDD_Tnp_IS110"/>
    <property type="match status" value="1"/>
</dbReference>
<dbReference type="AlphaFoldDB" id="A0AAW3I258"/>
<proteinExistence type="predicted"/>
<keyword evidence="1" id="KW-0175">Coiled coil</keyword>
<gene>
    <name evidence="4" type="ORF">AFM18_20330</name>
</gene>
<dbReference type="EMBL" id="LGVG01000029">
    <property type="protein sequence ID" value="KNE25907.1"/>
    <property type="molecule type" value="Genomic_DNA"/>
</dbReference>
<dbReference type="NCBIfam" id="NF033542">
    <property type="entry name" value="transpos_IS110"/>
    <property type="match status" value="1"/>
</dbReference>
<dbReference type="InterPro" id="IPR002525">
    <property type="entry name" value="Transp_IS110-like_N"/>
</dbReference>
<comment type="caution">
    <text evidence="4">The sequence shown here is derived from an EMBL/GenBank/DDBJ whole genome shotgun (WGS) entry which is preliminary data.</text>
</comment>
<evidence type="ECO:0008006" key="6">
    <source>
        <dbReference type="Google" id="ProtNLM"/>
    </source>
</evidence>
<feature type="coiled-coil region" evidence="1">
    <location>
        <begin position="158"/>
        <end position="185"/>
    </location>
</feature>
<dbReference type="GO" id="GO:0004803">
    <property type="term" value="F:transposase activity"/>
    <property type="evidence" value="ECO:0007669"/>
    <property type="project" value="InterPro"/>
</dbReference>
<feature type="domain" description="Transposase IS116/IS110/IS902 C-terminal" evidence="3">
    <location>
        <begin position="195"/>
        <end position="269"/>
    </location>
</feature>
<dbReference type="Pfam" id="PF02371">
    <property type="entry name" value="Transposase_20"/>
    <property type="match status" value="1"/>
</dbReference>
<feature type="domain" description="Transposase IS110-like N-terminal" evidence="2">
    <location>
        <begin position="9"/>
        <end position="145"/>
    </location>
</feature>
<organism evidence="4 5">
    <name type="scientific">Achromobacter spanius</name>
    <dbReference type="NCBI Taxonomy" id="217203"/>
    <lineage>
        <taxon>Bacteria</taxon>
        <taxon>Pseudomonadati</taxon>
        <taxon>Pseudomonadota</taxon>
        <taxon>Betaproteobacteria</taxon>
        <taxon>Burkholderiales</taxon>
        <taxon>Alcaligenaceae</taxon>
        <taxon>Achromobacter</taxon>
    </lineage>
</organism>
<reference evidence="4 5" key="1">
    <citation type="submission" date="2015-07" db="EMBL/GenBank/DDBJ databases">
        <title>Draft genome of Achromobacter spanius.</title>
        <authorList>
            <person name="Wang X."/>
        </authorList>
    </citation>
    <scope>NUCLEOTIDE SEQUENCE [LARGE SCALE GENOMIC DNA]</scope>
    <source>
        <strain evidence="4 5">CGMCC9173</strain>
    </source>
</reference>
<evidence type="ECO:0000259" key="3">
    <source>
        <dbReference type="Pfam" id="PF02371"/>
    </source>
</evidence>
<accession>A0AAW3I258</accession>
<dbReference type="GO" id="GO:0006313">
    <property type="term" value="P:DNA transposition"/>
    <property type="evidence" value="ECO:0007669"/>
    <property type="project" value="InterPro"/>
</dbReference>